<feature type="transmembrane region" description="Helical" evidence="8">
    <location>
        <begin position="120"/>
        <end position="140"/>
    </location>
</feature>
<evidence type="ECO:0000256" key="8">
    <source>
        <dbReference type="SAM" id="Phobius"/>
    </source>
</evidence>
<evidence type="ECO:0000256" key="7">
    <source>
        <dbReference type="PIRSR" id="PIRSR600715-1"/>
    </source>
</evidence>
<evidence type="ECO:0000313" key="10">
    <source>
        <dbReference type="Proteomes" id="UP000005555"/>
    </source>
</evidence>
<keyword evidence="9" id="KW-0328">Glycosyltransferase</keyword>
<proteinExistence type="predicted"/>
<dbReference type="HOGENOM" id="CLU_762380_0_0_6"/>
<accession>Q1YPV0</accession>
<dbReference type="GO" id="GO:0046872">
    <property type="term" value="F:metal ion binding"/>
    <property type="evidence" value="ECO:0007669"/>
    <property type="project" value="UniProtKB-KW"/>
</dbReference>
<dbReference type="Proteomes" id="UP000005555">
    <property type="component" value="Unassembled WGS sequence"/>
</dbReference>
<dbReference type="Pfam" id="PF00953">
    <property type="entry name" value="Glycos_transf_4"/>
    <property type="match status" value="1"/>
</dbReference>
<comment type="caution">
    <text evidence="9">The sequence shown here is derived from an EMBL/GenBank/DDBJ whole genome shotgun (WGS) entry which is preliminary data.</text>
</comment>
<keyword evidence="2" id="KW-1003">Cell membrane</keyword>
<keyword evidence="5 8" id="KW-1133">Transmembrane helix</keyword>
<evidence type="ECO:0000256" key="6">
    <source>
        <dbReference type="ARBA" id="ARBA00023136"/>
    </source>
</evidence>
<dbReference type="EMBL" id="AAPI01000008">
    <property type="protein sequence ID" value="EAS46259.1"/>
    <property type="molecule type" value="Genomic_DNA"/>
</dbReference>
<keyword evidence="7" id="KW-0479">Metal-binding</keyword>
<dbReference type="eggNOG" id="COG0472">
    <property type="taxonomic scope" value="Bacteria"/>
</dbReference>
<dbReference type="AlphaFoldDB" id="Q1YPV0"/>
<feature type="transmembrane region" description="Helical" evidence="8">
    <location>
        <begin position="152"/>
        <end position="173"/>
    </location>
</feature>
<feature type="transmembrane region" description="Helical" evidence="8">
    <location>
        <begin position="59"/>
        <end position="79"/>
    </location>
</feature>
<evidence type="ECO:0000256" key="2">
    <source>
        <dbReference type="ARBA" id="ARBA00022475"/>
    </source>
</evidence>
<comment type="cofactor">
    <cofactor evidence="7">
        <name>Mg(2+)</name>
        <dbReference type="ChEBI" id="CHEBI:18420"/>
    </cofactor>
</comment>
<dbReference type="GO" id="GO:0016780">
    <property type="term" value="F:phosphotransferase activity, for other substituted phosphate groups"/>
    <property type="evidence" value="ECO:0007669"/>
    <property type="project" value="InterPro"/>
</dbReference>
<dbReference type="GO" id="GO:0071555">
    <property type="term" value="P:cell wall organization"/>
    <property type="evidence" value="ECO:0007669"/>
    <property type="project" value="TreeGrafter"/>
</dbReference>
<dbReference type="GO" id="GO:0016757">
    <property type="term" value="F:glycosyltransferase activity"/>
    <property type="evidence" value="ECO:0007669"/>
    <property type="project" value="UniProtKB-KW"/>
</dbReference>
<dbReference type="PANTHER" id="PTHR22926">
    <property type="entry name" value="PHOSPHO-N-ACETYLMURAMOYL-PENTAPEPTIDE-TRANSFERASE"/>
    <property type="match status" value="1"/>
</dbReference>
<feature type="transmembrane region" description="Helical" evidence="8">
    <location>
        <begin position="12"/>
        <end position="38"/>
    </location>
</feature>
<dbReference type="GO" id="GO:0005886">
    <property type="term" value="C:plasma membrane"/>
    <property type="evidence" value="ECO:0007669"/>
    <property type="project" value="UniProtKB-SubCell"/>
</dbReference>
<feature type="transmembrane region" description="Helical" evidence="8">
    <location>
        <begin position="229"/>
        <end position="246"/>
    </location>
</feature>
<organism evidence="9 10">
    <name type="scientific">gamma proteobacterium HTCC2207</name>
    <dbReference type="NCBI Taxonomy" id="314287"/>
    <lineage>
        <taxon>Bacteria</taxon>
        <taxon>Pseudomonadati</taxon>
        <taxon>Pseudomonadota</taxon>
        <taxon>Gammaproteobacteria</taxon>
        <taxon>Cellvibrionales</taxon>
        <taxon>Porticoccaceae</taxon>
        <taxon>SAR92 clade</taxon>
    </lineage>
</organism>
<evidence type="ECO:0000256" key="3">
    <source>
        <dbReference type="ARBA" id="ARBA00022679"/>
    </source>
</evidence>
<gene>
    <name evidence="9" type="ORF">GB2207_05844</name>
</gene>
<name>Q1YPV0_9GAMM</name>
<feature type="binding site" evidence="7">
    <location>
        <position position="175"/>
    </location>
    <ligand>
        <name>Mg(2+)</name>
        <dbReference type="ChEBI" id="CHEBI:18420"/>
    </ligand>
</feature>
<reference evidence="9 10" key="1">
    <citation type="submission" date="2006-03" db="EMBL/GenBank/DDBJ databases">
        <authorList>
            <person name="Giovannoni S.J."/>
            <person name="Cho J.-C."/>
            <person name="Ferriera S."/>
            <person name="Johnson J."/>
            <person name="Kravitz S."/>
            <person name="Halpern A."/>
            <person name="Remington K."/>
            <person name="Beeson K."/>
            <person name="Tran B."/>
            <person name="Rogers Y.-H."/>
            <person name="Friedman R."/>
            <person name="Venter J.C."/>
        </authorList>
    </citation>
    <scope>NUCLEOTIDE SEQUENCE [LARGE SCALE GENOMIC DNA]</scope>
    <source>
        <strain evidence="9 10">HTCC2207</strain>
    </source>
</reference>
<evidence type="ECO:0000256" key="4">
    <source>
        <dbReference type="ARBA" id="ARBA00022692"/>
    </source>
</evidence>
<feature type="transmembrane region" description="Helical" evidence="8">
    <location>
        <begin position="204"/>
        <end position="222"/>
    </location>
</feature>
<dbReference type="GO" id="GO:0009103">
    <property type="term" value="P:lipopolysaccharide biosynthetic process"/>
    <property type="evidence" value="ECO:0007669"/>
    <property type="project" value="TreeGrafter"/>
</dbReference>
<feature type="transmembrane region" description="Helical" evidence="8">
    <location>
        <begin position="91"/>
        <end position="108"/>
    </location>
</feature>
<evidence type="ECO:0000256" key="1">
    <source>
        <dbReference type="ARBA" id="ARBA00004651"/>
    </source>
</evidence>
<comment type="subcellular location">
    <subcellularLocation>
        <location evidence="1">Cell membrane</location>
        <topology evidence="1">Multi-pass membrane protein</topology>
    </subcellularLocation>
</comment>
<keyword evidence="6 8" id="KW-0472">Membrane</keyword>
<feature type="transmembrane region" description="Helical" evidence="8">
    <location>
        <begin position="306"/>
        <end position="327"/>
    </location>
</feature>
<keyword evidence="3 9" id="KW-0808">Transferase</keyword>
<evidence type="ECO:0000256" key="5">
    <source>
        <dbReference type="ARBA" id="ARBA00022989"/>
    </source>
</evidence>
<feature type="binding site" evidence="7">
    <location>
        <position position="228"/>
    </location>
    <ligand>
        <name>Mg(2+)</name>
        <dbReference type="ChEBI" id="CHEBI:18420"/>
    </ligand>
</feature>
<dbReference type="STRING" id="314287.GB2207_05844"/>
<dbReference type="GO" id="GO:0044038">
    <property type="term" value="P:cell wall macromolecule biosynthetic process"/>
    <property type="evidence" value="ECO:0007669"/>
    <property type="project" value="TreeGrafter"/>
</dbReference>
<protein>
    <submittedName>
        <fullName evidence="9">Putative undecaprenyl-phosphate-alpha-N-acetylglucosaminyltransferase</fullName>
    </submittedName>
</protein>
<dbReference type="PANTHER" id="PTHR22926:SF3">
    <property type="entry name" value="UNDECAPRENYL-PHOSPHATE ALPHA-N-ACETYLGLUCOSAMINYL 1-PHOSPHATE TRANSFERASE"/>
    <property type="match status" value="1"/>
</dbReference>
<feature type="transmembrane region" description="Helical" evidence="8">
    <location>
        <begin position="339"/>
        <end position="357"/>
    </location>
</feature>
<feature type="transmembrane region" description="Helical" evidence="8">
    <location>
        <begin position="180"/>
        <end position="198"/>
    </location>
</feature>
<evidence type="ECO:0000313" key="9">
    <source>
        <dbReference type="EMBL" id="EAS46259.1"/>
    </source>
</evidence>
<sequence length="363" mass="39127">MTAFSGRDARKLLVALLLATVLFGLAGLLGMLFMQWLVRQNYAADSVAKHGISTKPSSRLGGVATFVVTSVLMVGSSYLNPDAVLFKTSSIQFFSVFLFVACFSLGLWDDLSVGGLRPRFRLVALVSVYAIVLIGVPELIPSSLGIAPLDSVMSLPVVGLVLTIVFCVGFLNAINIADGANGLVPGIALLSFYLFSLLDNSPVWSYLVIGFGIFLICNLILGRLFLGDAGAYGAACLLSFGGLFMVHEGQASPWLLAATLAYPCLEMLMSMGRRAFSGNSILLPDNHHLHNRLHTVFRRYLRGSGWPSAATGISITLATSGLSLSLYYFSWLTALDDRWLIVFLAQCLLYGLVYSQLSKVVKS</sequence>
<dbReference type="InterPro" id="IPR000715">
    <property type="entry name" value="Glycosyl_transferase_4"/>
</dbReference>
<keyword evidence="10" id="KW-1185">Reference proteome</keyword>
<dbReference type="CDD" id="cd06912">
    <property type="entry name" value="GT_MraY_like"/>
    <property type="match status" value="1"/>
</dbReference>
<keyword evidence="7" id="KW-0460">Magnesium</keyword>
<dbReference type="OrthoDB" id="9783652at2"/>
<keyword evidence="4 8" id="KW-0812">Transmembrane</keyword>